<keyword evidence="1" id="KW-0812">Transmembrane</keyword>
<dbReference type="AlphaFoldDB" id="A0AAN4XGT9"/>
<dbReference type="GeneID" id="66609142"/>
<dbReference type="Proteomes" id="UP000289557">
    <property type="component" value="Chromosome"/>
</dbReference>
<dbReference type="InterPro" id="IPR035339">
    <property type="entry name" value="DUF5426"/>
</dbReference>
<proteinExistence type="predicted"/>
<sequence>MRKLIKLNVIVFVLLYLGELFASLSFKLISCLKTRNQYSLNGYYALFVFVNIIQKMANSFQKLASSVVLFETEINEFLVLFTDTKNKREESEPVRQVSTTQEYHQVTLDQQHYFNHKLSDYFRLFKDKTFFFEII</sequence>
<name>A0AAN4XGT9_MYCPM</name>
<evidence type="ECO:0000313" key="2">
    <source>
        <dbReference type="EMBL" id="VEU57281.1"/>
    </source>
</evidence>
<dbReference type="Pfam" id="PF17473">
    <property type="entry name" value="DUF5426"/>
    <property type="match status" value="1"/>
</dbReference>
<evidence type="ECO:0000313" key="3">
    <source>
        <dbReference type="Proteomes" id="UP000289557"/>
    </source>
</evidence>
<gene>
    <name evidence="2" type="ORF">NCTC10119_00554</name>
</gene>
<evidence type="ECO:0000256" key="1">
    <source>
        <dbReference type="SAM" id="Phobius"/>
    </source>
</evidence>
<reference evidence="2 3" key="1">
    <citation type="submission" date="2019-01" db="EMBL/GenBank/DDBJ databases">
        <authorList>
            <consortium name="Pathogen Informatics"/>
        </authorList>
    </citation>
    <scope>NUCLEOTIDE SEQUENCE [LARGE SCALE GENOMIC DNA]</scope>
    <source>
        <strain evidence="2 3">NCTC10119</strain>
    </source>
</reference>
<dbReference type="RefSeq" id="WP_010874569.1">
    <property type="nucleotide sequence ID" value="NZ_AP017318.1"/>
</dbReference>
<organism evidence="2 3">
    <name type="scientific">Mycoplasmoides pneumoniae</name>
    <name type="common">Mycoplasma pneumoniae</name>
    <dbReference type="NCBI Taxonomy" id="2104"/>
    <lineage>
        <taxon>Bacteria</taxon>
        <taxon>Bacillati</taxon>
        <taxon>Mycoplasmatota</taxon>
        <taxon>Mycoplasmoidales</taxon>
        <taxon>Mycoplasmoidaceae</taxon>
        <taxon>Mycoplasmoides</taxon>
    </lineage>
</organism>
<protein>
    <submittedName>
        <fullName evidence="2">Family C-like protein</fullName>
    </submittedName>
</protein>
<dbReference type="EMBL" id="LR214945">
    <property type="protein sequence ID" value="VEU57281.1"/>
    <property type="molecule type" value="Genomic_DNA"/>
</dbReference>
<keyword evidence="1" id="KW-0472">Membrane</keyword>
<accession>A0AAN4XGT9</accession>
<feature type="transmembrane region" description="Helical" evidence="1">
    <location>
        <begin position="38"/>
        <end position="54"/>
    </location>
</feature>
<feature type="transmembrane region" description="Helical" evidence="1">
    <location>
        <begin position="7"/>
        <end position="26"/>
    </location>
</feature>
<keyword evidence="1" id="KW-1133">Transmembrane helix</keyword>